<dbReference type="Gene3D" id="1.25.10.10">
    <property type="entry name" value="Leucine-rich Repeat Variant"/>
    <property type="match status" value="1"/>
</dbReference>
<gene>
    <name evidence="6" type="ORF">PROFUN_06672</name>
</gene>
<dbReference type="PANTHER" id="PTHR10997">
    <property type="entry name" value="IMPORTIN-7, 8, 11"/>
    <property type="match status" value="1"/>
</dbReference>
<comment type="caution">
    <text evidence="6">The sequence shown here is derived from an EMBL/GenBank/DDBJ whole genome shotgun (WGS) entry which is preliminary data.</text>
</comment>
<dbReference type="FunCoup" id="A0A2P6MSX1">
    <property type="interactions" value="661"/>
</dbReference>
<dbReference type="AlphaFoldDB" id="A0A2P6MSX1"/>
<evidence type="ECO:0000256" key="4">
    <source>
        <dbReference type="ARBA" id="ARBA00023242"/>
    </source>
</evidence>
<evidence type="ECO:0000256" key="1">
    <source>
        <dbReference type="ARBA" id="ARBA00004123"/>
    </source>
</evidence>
<accession>A0A2P6MSX1</accession>
<keyword evidence="4" id="KW-0539">Nucleus</keyword>
<dbReference type="PROSITE" id="PS50166">
    <property type="entry name" value="IMPORTIN_B_NT"/>
    <property type="match status" value="1"/>
</dbReference>
<dbReference type="Pfam" id="PF25758">
    <property type="entry name" value="TPR_IPO11"/>
    <property type="match status" value="1"/>
</dbReference>
<proteinExistence type="inferred from homology"/>
<dbReference type="EMBL" id="MDYQ01000441">
    <property type="protein sequence ID" value="PRP74811.1"/>
    <property type="molecule type" value="Genomic_DNA"/>
</dbReference>
<dbReference type="OrthoDB" id="361693at2759"/>
<dbReference type="GO" id="GO:0005635">
    <property type="term" value="C:nuclear envelope"/>
    <property type="evidence" value="ECO:0007669"/>
    <property type="project" value="TreeGrafter"/>
</dbReference>
<dbReference type="STRING" id="1890364.A0A2P6MSX1"/>
<dbReference type="InterPro" id="IPR058669">
    <property type="entry name" value="TPR_IPO7/11-like"/>
</dbReference>
<evidence type="ECO:0000313" key="7">
    <source>
        <dbReference type="Proteomes" id="UP000241769"/>
    </source>
</evidence>
<name>A0A2P6MSX1_9EUKA</name>
<dbReference type="Pfam" id="PF03810">
    <property type="entry name" value="IBN_N"/>
    <property type="match status" value="1"/>
</dbReference>
<keyword evidence="7" id="KW-1185">Reference proteome</keyword>
<dbReference type="InParanoid" id="A0A2P6MSX1"/>
<feature type="domain" description="Importin N-terminal" evidence="5">
    <location>
        <begin position="34"/>
        <end position="119"/>
    </location>
</feature>
<dbReference type="GO" id="GO:0006606">
    <property type="term" value="P:protein import into nucleus"/>
    <property type="evidence" value="ECO:0007669"/>
    <property type="project" value="TreeGrafter"/>
</dbReference>
<organism evidence="6 7">
    <name type="scientific">Planoprotostelium fungivorum</name>
    <dbReference type="NCBI Taxonomy" id="1890364"/>
    <lineage>
        <taxon>Eukaryota</taxon>
        <taxon>Amoebozoa</taxon>
        <taxon>Evosea</taxon>
        <taxon>Variosea</taxon>
        <taxon>Cavosteliida</taxon>
        <taxon>Cavosteliaceae</taxon>
        <taxon>Planoprotostelium</taxon>
    </lineage>
</organism>
<evidence type="ECO:0000313" key="6">
    <source>
        <dbReference type="EMBL" id="PRP74811.1"/>
    </source>
</evidence>
<dbReference type="SUPFAM" id="SSF48371">
    <property type="entry name" value="ARM repeat"/>
    <property type="match status" value="1"/>
</dbReference>
<dbReference type="InterPro" id="IPR011989">
    <property type="entry name" value="ARM-like"/>
</dbReference>
<dbReference type="GO" id="GO:0031267">
    <property type="term" value="F:small GTPase binding"/>
    <property type="evidence" value="ECO:0007669"/>
    <property type="project" value="InterPro"/>
</dbReference>
<evidence type="ECO:0000256" key="2">
    <source>
        <dbReference type="ARBA" id="ARBA00007991"/>
    </source>
</evidence>
<comment type="similarity">
    <text evidence="2">Belongs to the importin beta family.</text>
</comment>
<dbReference type="InterPro" id="IPR001494">
    <property type="entry name" value="Importin-beta_N"/>
</dbReference>
<dbReference type="Proteomes" id="UP000241769">
    <property type="component" value="Unassembled WGS sequence"/>
</dbReference>
<sequence>MAGAPEAFNPSHLPGLINVLNHTLSPDAQFRQPAETQLLSWESVPGYCSLLLTYSGATIKRFRSQSFQMVANQPDVTVALRQNAILILKNTVNRQWKKKANSNSISDQEKEYLRKTLLEQDEENPQIALQLALIIASICRTDYPQQWRDLPNQLIQNIEQDPTNSGNITVLVNNPSAERKRYRALLSLHHVIKTLSSKRLATDKREFASISPHLFVRNVKLWLAYTDALLSVLQSWASGIAPNVPTQSLMTMIDIIVLCLKMMSTIITEGIADFGDVPEVVQFFGLAHDRMKSLCICKQNLNGNPLSEGTTKILNRMSKLIVQCQVGKPVAFCKMLGPFLDIFSQNFFHWVDRDLSQITQMDETFMIQCMLFMKNSVEATAYQPVHPGADDEWANQSAVLEARILIQNFFSQAFVCRLMEKLIVRLFPMTPKTLEEWENDPEDFFNEQEMESWQDKLKPCAECLFLSLLEVFREWVLPMVIQMVTNILKNNDSNPRDIHQILMRDACYSALAQGSYWLYDNVDFESWFQNELRQELSVDVDMYKIIRARIATIIKRWVSKVPGELRGTIYLSLINMLDEKDLVVRLTAASALKSLIDDVQFYVNPFLEHLDRTVVLLFKLLSQVEECESKLQLLGVISILISQLEVAIFPYSRRIAEQLSSLWSVTRSSESYNLLRGSVLQTASLLLTATASSSDQLDASTQESTVSDILRFCLPIIAHSTNISHPDSVYLMEDGLNLWLNVLIHSPNFLDELMGIFPMIPPMVAASSEHLRTIMKIIEEYLLLGRAEFLRVYAPAIVSVFSSIVGKYLDEAMMWTLRPMEILLQLFPQEGVQVLDPVIQQLLAGVLSGKESDLLVSHYFVIFARVLLATPDLFFSFFIRLDASNKLLNSFLDIWFDKLEDVAQPRIRKLCALSVCNLLLKGETLSYTSQIINIALRVSHDTQEASWLEELDDDDIAPKGVHLVKKQLYKSDPVNNAKMRDHLINKMNEASAIHGQYFQQVLNGMDPSLMKHLQTLISGEVVRQ</sequence>
<evidence type="ECO:0000259" key="5">
    <source>
        <dbReference type="PROSITE" id="PS50166"/>
    </source>
</evidence>
<evidence type="ECO:0000256" key="3">
    <source>
        <dbReference type="ARBA" id="ARBA00022448"/>
    </source>
</evidence>
<reference evidence="6 7" key="1">
    <citation type="journal article" date="2018" name="Genome Biol. Evol.">
        <title>Multiple Roots of Fruiting Body Formation in Amoebozoa.</title>
        <authorList>
            <person name="Hillmann F."/>
            <person name="Forbes G."/>
            <person name="Novohradska S."/>
            <person name="Ferling I."/>
            <person name="Riege K."/>
            <person name="Groth M."/>
            <person name="Westermann M."/>
            <person name="Marz M."/>
            <person name="Spaller T."/>
            <person name="Winckler T."/>
            <person name="Schaap P."/>
            <person name="Glockner G."/>
        </authorList>
    </citation>
    <scope>NUCLEOTIDE SEQUENCE [LARGE SCALE GENOMIC DNA]</scope>
    <source>
        <strain evidence="6 7">Jena</strain>
    </source>
</reference>
<dbReference type="InterPro" id="IPR016024">
    <property type="entry name" value="ARM-type_fold"/>
</dbReference>
<protein>
    <submittedName>
        <fullName evidence="6">Importin-11-like</fullName>
    </submittedName>
</protein>
<keyword evidence="3" id="KW-0813">Transport</keyword>
<comment type="subcellular location">
    <subcellularLocation>
        <location evidence="1">Nucleus</location>
    </subcellularLocation>
</comment>
<dbReference type="GO" id="GO:0005829">
    <property type="term" value="C:cytosol"/>
    <property type="evidence" value="ECO:0007669"/>
    <property type="project" value="TreeGrafter"/>
</dbReference>
<dbReference type="PANTHER" id="PTHR10997:SF7">
    <property type="entry name" value="IMPORTIN-11"/>
    <property type="match status" value="1"/>
</dbReference>